<proteinExistence type="predicted"/>
<accession>A0A8T5V5T8</accession>
<keyword evidence="1" id="KW-0812">Transmembrane</keyword>
<keyword evidence="3" id="KW-1185">Reference proteome</keyword>
<feature type="transmembrane region" description="Helical" evidence="1">
    <location>
        <begin position="629"/>
        <end position="651"/>
    </location>
</feature>
<protein>
    <submittedName>
        <fullName evidence="2">Uncharacterized protein</fullName>
    </submittedName>
</protein>
<organism evidence="2 3">
    <name type="scientific">Methanobacterium spitsbergense</name>
    <dbReference type="NCBI Taxonomy" id="2874285"/>
    <lineage>
        <taxon>Archaea</taxon>
        <taxon>Methanobacteriati</taxon>
        <taxon>Methanobacteriota</taxon>
        <taxon>Methanomada group</taxon>
        <taxon>Methanobacteria</taxon>
        <taxon>Methanobacteriales</taxon>
        <taxon>Methanobacteriaceae</taxon>
        <taxon>Methanobacterium</taxon>
    </lineage>
</organism>
<reference evidence="3" key="1">
    <citation type="journal article" date="2022" name="Microbiol. Resour. Announc.">
        <title>Draft Genome Sequence of a Methanogenic Archaeon from West Spitsbergen Permafrost.</title>
        <authorList>
            <person name="Trubitsyn V."/>
            <person name="Rivkina E."/>
            <person name="Shcherbakova V."/>
        </authorList>
    </citation>
    <scope>NUCLEOTIDE SEQUENCE [LARGE SCALE GENOMIC DNA]</scope>
    <source>
        <strain evidence="3">VT</strain>
    </source>
</reference>
<dbReference type="Proteomes" id="UP000825933">
    <property type="component" value="Unassembled WGS sequence"/>
</dbReference>
<keyword evidence="1" id="KW-0472">Membrane</keyword>
<keyword evidence="1" id="KW-1133">Transmembrane helix</keyword>
<feature type="transmembrane region" description="Helical" evidence="1">
    <location>
        <begin position="329"/>
        <end position="353"/>
    </location>
</feature>
<feature type="transmembrane region" description="Helical" evidence="1">
    <location>
        <begin position="522"/>
        <end position="548"/>
    </location>
</feature>
<evidence type="ECO:0000313" key="3">
    <source>
        <dbReference type="Proteomes" id="UP000825933"/>
    </source>
</evidence>
<evidence type="ECO:0000313" key="2">
    <source>
        <dbReference type="EMBL" id="MBZ2167015.1"/>
    </source>
</evidence>
<feature type="transmembrane region" description="Helical" evidence="1">
    <location>
        <begin position="584"/>
        <end position="609"/>
    </location>
</feature>
<evidence type="ECO:0000256" key="1">
    <source>
        <dbReference type="SAM" id="Phobius"/>
    </source>
</evidence>
<feature type="transmembrane region" description="Helical" evidence="1">
    <location>
        <begin position="554"/>
        <end position="572"/>
    </location>
</feature>
<comment type="caution">
    <text evidence="2">The sequence shown here is derived from an EMBL/GenBank/DDBJ whole genome shotgun (WGS) entry which is preliminary data.</text>
</comment>
<dbReference type="RefSeq" id="WP_223792554.1">
    <property type="nucleotide sequence ID" value="NZ_JAIOUQ010000017.1"/>
</dbReference>
<feature type="transmembrane region" description="Helical" evidence="1">
    <location>
        <begin position="373"/>
        <end position="398"/>
    </location>
</feature>
<dbReference type="EMBL" id="JAIOUQ010000017">
    <property type="protein sequence ID" value="MBZ2167015.1"/>
    <property type="molecule type" value="Genomic_DNA"/>
</dbReference>
<gene>
    <name evidence="2" type="ORF">K8N75_13300</name>
</gene>
<dbReference type="AlphaFoldDB" id="A0A8T5V5T8"/>
<sequence>MDVDTSVDETELKSLESELTSIPDKTVDVATSIDDLNLQNLQSELNSIPDKNINVDITDSGMNEVSTDVNNLSTDLEDAGTSAEKLGTDIDNIDPTSIKQTDEAVTELDADLGGVSGGMNDTTASTDNAKGSMSSFTGVLAGLGIGAFISQAVSGAGRFEDSWTRMGTALGDFGLSGDGVKEKWGSTISSITSSTGRGAGDVREFFTQMGIAGITNADILTAGFGTISGAAFITGKDIGAIENTYQRVVAAGTFNSRTIKQLGLNDQDVYKATGKSVAQVAEEMKTMDSNQRAAYLNGIMFSKYGSDANEAYKNSWQHVNDQLTRSGEFLLRVIGGLILPLVVPALNVVSGVLGTIAGTIDKMNGPLGNAAKLVLGGVVAFGALVAIIVGLSSVYRVLQIEQALMMTRQLLSTAYTYAQTAAQAAYALATEGVSGALAVLRGVTTLEIGTAAAHATAINGTTIAQNEGRLATIGASLARAENTVQTGLSTAATTLLTAATSAYNFATGGSVLSTVGAGASRLALAVASGAATIATGALSIATGILNVIMDANPIMLIVLALAALVAGLIWAYNNVKPVHDAVNWLWGLLTSFWSWMTGSAGSGDIWNWLWKGVKFAWDMVTLPLTIGRILIETFINWLTGGAGASGIWDWIWKGLQGAWDNIYNFFQELANFLIGLPANMNKWGHDIILGLINGIINAIPGLRQALSAIGLNFPQSPPKEGPLAAVTEDGAESWTSGIAGAMSKGLSKFSLSNISKLPSLSNIPSTSAAVNNANSPQMTLHVDEGAVVIKGNADKDVIKNAGTILGESISDSILEGYVSKGGKPMVMMRK</sequence>
<name>A0A8T5V5T8_9EURY</name>